<dbReference type="Pfam" id="PF24796">
    <property type="entry name" value="WDR55"/>
    <property type="match status" value="1"/>
</dbReference>
<accession>A0AAN8XFI1</accession>
<feature type="compositionally biased region" description="Basic and acidic residues" evidence="6">
    <location>
        <begin position="1"/>
        <end position="22"/>
    </location>
</feature>
<dbReference type="SMART" id="SM00320">
    <property type="entry name" value="WD40"/>
    <property type="match status" value="6"/>
</dbReference>
<dbReference type="Proteomes" id="UP001381693">
    <property type="component" value="Unassembled WGS sequence"/>
</dbReference>
<dbReference type="SUPFAM" id="SSF50978">
    <property type="entry name" value="WD40 repeat-like"/>
    <property type="match status" value="1"/>
</dbReference>
<protein>
    <recommendedName>
        <fullName evidence="4">WD repeat-containing protein 55 homolog</fullName>
    </recommendedName>
</protein>
<evidence type="ECO:0000256" key="4">
    <source>
        <dbReference type="ARBA" id="ARBA00023478"/>
    </source>
</evidence>
<dbReference type="PANTHER" id="PTHR44019">
    <property type="entry name" value="WD REPEAT-CONTAINING PROTEIN 55"/>
    <property type="match status" value="1"/>
</dbReference>
<dbReference type="InterPro" id="IPR050505">
    <property type="entry name" value="WDR55/POC1"/>
</dbReference>
<proteinExistence type="inferred from homology"/>
<keyword evidence="8" id="KW-1185">Reference proteome</keyword>
<feature type="region of interest" description="Disordered" evidence="6">
    <location>
        <begin position="467"/>
        <end position="494"/>
    </location>
</feature>
<gene>
    <name evidence="7" type="primary">WDR55</name>
    <name evidence="7" type="ORF">SK128_009735</name>
</gene>
<evidence type="ECO:0000256" key="1">
    <source>
        <dbReference type="ARBA" id="ARBA00007625"/>
    </source>
</evidence>
<feature type="compositionally biased region" description="Polar residues" evidence="6">
    <location>
        <begin position="112"/>
        <end position="126"/>
    </location>
</feature>
<dbReference type="InterPro" id="IPR019775">
    <property type="entry name" value="WD40_repeat_CS"/>
</dbReference>
<evidence type="ECO:0000256" key="2">
    <source>
        <dbReference type="ARBA" id="ARBA00022574"/>
    </source>
</evidence>
<organism evidence="7 8">
    <name type="scientific">Halocaridina rubra</name>
    <name type="common">Hawaiian red shrimp</name>
    <dbReference type="NCBI Taxonomy" id="373956"/>
    <lineage>
        <taxon>Eukaryota</taxon>
        <taxon>Metazoa</taxon>
        <taxon>Ecdysozoa</taxon>
        <taxon>Arthropoda</taxon>
        <taxon>Crustacea</taxon>
        <taxon>Multicrustacea</taxon>
        <taxon>Malacostraca</taxon>
        <taxon>Eumalacostraca</taxon>
        <taxon>Eucarida</taxon>
        <taxon>Decapoda</taxon>
        <taxon>Pleocyemata</taxon>
        <taxon>Caridea</taxon>
        <taxon>Atyoidea</taxon>
        <taxon>Atyidae</taxon>
        <taxon>Halocaridina</taxon>
    </lineage>
</organism>
<feature type="region of interest" description="Disordered" evidence="6">
    <location>
        <begin position="47"/>
        <end position="127"/>
    </location>
</feature>
<sequence>MEYNIHEEERKKKNIRETDKKAVPSCKQSHLQRNIFPRAVGEAAMKMRSFIPNIEDPPESDDSDDEIPPGGVFPFESIQGESSDTEEDASEAESSDNNEQEAEESEADISVSGDSDTDSYASSVPDTTIEEVFGIKPNIETQRDHPPDIKCDSSVVDVCFHPEIELLSAATLDGEIVIYRYNRESTEEVTRFSHHDKACRAVCYSVDGKVLYSVSKDKSLAVVDTQNSSLITHIKDAHEASIHSFAPIDSNICATGDDDGTVKLWDLRKKKSIFNFKCGEQTVYGLLGDKKYLAASLCDGSLAGFNIRAKRLEAQSEMYNSELTSMALVRDNSRLVVGSGDGCMYIFNWGEFGFHIDRFAGHPGQINCSIPIGDRMLITGCEDGNIRAVHMYAHRYVGVVGQHKRFGVENMSVSFDADFLVSCAMDDVIRFWNINYLYDVEVDGTIKGHKRHDVGYNLESSKRRNRSDFFSDIPEQMESDDEGGPVAGPSHTAD</sequence>
<dbReference type="Gene3D" id="2.130.10.10">
    <property type="entry name" value="YVTN repeat-like/Quinoprotein amine dehydrogenase"/>
    <property type="match status" value="1"/>
</dbReference>
<dbReference type="InterPro" id="IPR036322">
    <property type="entry name" value="WD40_repeat_dom_sf"/>
</dbReference>
<name>A0AAN8XFI1_HALRR</name>
<comment type="similarity">
    <text evidence="1">Belongs to the WD repeat WDR55 family.</text>
</comment>
<feature type="region of interest" description="Disordered" evidence="6">
    <location>
        <begin position="1"/>
        <end position="34"/>
    </location>
</feature>
<evidence type="ECO:0000313" key="8">
    <source>
        <dbReference type="Proteomes" id="UP001381693"/>
    </source>
</evidence>
<evidence type="ECO:0000313" key="7">
    <source>
        <dbReference type="EMBL" id="KAK7077269.1"/>
    </source>
</evidence>
<feature type="repeat" description="WD" evidence="5">
    <location>
        <begin position="235"/>
        <end position="275"/>
    </location>
</feature>
<dbReference type="PROSITE" id="PS00678">
    <property type="entry name" value="WD_REPEATS_1"/>
    <property type="match status" value="1"/>
</dbReference>
<dbReference type="AlphaFoldDB" id="A0AAN8XFI1"/>
<dbReference type="PANTHER" id="PTHR44019:SF20">
    <property type="entry name" value="WD REPEAT-CONTAINING PROTEIN 55"/>
    <property type="match status" value="1"/>
</dbReference>
<evidence type="ECO:0000256" key="3">
    <source>
        <dbReference type="ARBA" id="ARBA00022737"/>
    </source>
</evidence>
<reference evidence="7 8" key="1">
    <citation type="submission" date="2023-11" db="EMBL/GenBank/DDBJ databases">
        <title>Halocaridina rubra genome assembly.</title>
        <authorList>
            <person name="Smith C."/>
        </authorList>
    </citation>
    <scope>NUCLEOTIDE SEQUENCE [LARGE SCALE GENOMIC DNA]</scope>
    <source>
        <strain evidence="7">EP-1</strain>
        <tissue evidence="7">Whole</tissue>
    </source>
</reference>
<keyword evidence="3" id="KW-0677">Repeat</keyword>
<dbReference type="InterPro" id="IPR015943">
    <property type="entry name" value="WD40/YVTN_repeat-like_dom_sf"/>
</dbReference>
<dbReference type="InterPro" id="IPR001680">
    <property type="entry name" value="WD40_rpt"/>
</dbReference>
<dbReference type="EMBL" id="JAXCGZ010009444">
    <property type="protein sequence ID" value="KAK7077269.1"/>
    <property type="molecule type" value="Genomic_DNA"/>
</dbReference>
<evidence type="ECO:0000256" key="5">
    <source>
        <dbReference type="PROSITE-ProRule" id="PRU00221"/>
    </source>
</evidence>
<evidence type="ECO:0000256" key="6">
    <source>
        <dbReference type="SAM" id="MobiDB-lite"/>
    </source>
</evidence>
<feature type="compositionally biased region" description="Acidic residues" evidence="6">
    <location>
        <begin position="83"/>
        <end position="107"/>
    </location>
</feature>
<keyword evidence="2 5" id="KW-0853">WD repeat</keyword>
<comment type="caution">
    <text evidence="7">The sequence shown here is derived from an EMBL/GenBank/DDBJ whole genome shotgun (WGS) entry which is preliminary data.</text>
</comment>
<feature type="compositionally biased region" description="Acidic residues" evidence="6">
    <location>
        <begin position="56"/>
        <end position="67"/>
    </location>
</feature>
<dbReference type="PROSITE" id="PS50082">
    <property type="entry name" value="WD_REPEATS_2"/>
    <property type="match status" value="1"/>
</dbReference>